<feature type="chain" id="PRO_5012987259" evidence="1">
    <location>
        <begin position="24"/>
        <end position="135"/>
    </location>
</feature>
<dbReference type="Proteomes" id="UP000197424">
    <property type="component" value="Chromosome"/>
</dbReference>
<keyword evidence="1" id="KW-0732">Signal</keyword>
<name>A0A248LEP2_9NEIS</name>
<dbReference type="RefSeq" id="WP_088859834.1">
    <property type="nucleotide sequence ID" value="NZ_CP022115.1"/>
</dbReference>
<dbReference type="OrthoDB" id="574187at2"/>
<accession>A0A248LEP2</accession>
<proteinExistence type="predicted"/>
<evidence type="ECO:0000256" key="1">
    <source>
        <dbReference type="SAM" id="SignalP"/>
    </source>
</evidence>
<organism evidence="2">
    <name type="scientific">Laribacter hongkongensis</name>
    <dbReference type="NCBI Taxonomy" id="168471"/>
    <lineage>
        <taxon>Bacteria</taxon>
        <taxon>Pseudomonadati</taxon>
        <taxon>Pseudomonadota</taxon>
        <taxon>Betaproteobacteria</taxon>
        <taxon>Neisseriales</taxon>
        <taxon>Aquaspirillaceae</taxon>
        <taxon>Laribacter</taxon>
    </lineage>
</organism>
<dbReference type="AlphaFoldDB" id="A0A248LEP2"/>
<reference evidence="2" key="2">
    <citation type="submission" date="2017-06" db="EMBL/GenBank/DDBJ databases">
        <authorList>
            <person name="Kim H.J."/>
            <person name="Triplett B.A."/>
        </authorList>
    </citation>
    <scope>NUCLEOTIDE SEQUENCE</scope>
    <source>
        <strain evidence="2">HLGZ1</strain>
    </source>
</reference>
<protein>
    <submittedName>
        <fullName evidence="2">Uncharacterized protein</fullName>
    </submittedName>
</protein>
<feature type="signal peptide" evidence="1">
    <location>
        <begin position="1"/>
        <end position="23"/>
    </location>
</feature>
<reference evidence="2" key="1">
    <citation type="journal article" date="2017" name="J. Antimicrob. Chemother.">
        <title>Emergence and genomic analysis of MDR Laribacter hongkongensis strain HLGZ1 from Guangzhou, China.</title>
        <authorList>
            <person name="Wu H.K."/>
            <person name="Chen J.H."/>
            <person name="Yang L."/>
            <person name="Li A.R."/>
            <person name="Su D.H."/>
            <person name="Lin Y.P."/>
            <person name="Chen D.Q."/>
        </authorList>
    </citation>
    <scope>NUCLEOTIDE SEQUENCE</scope>
    <source>
        <strain evidence="2">HLGZ1</strain>
    </source>
</reference>
<dbReference type="EMBL" id="CP022115">
    <property type="protein sequence ID" value="ASJ22955.1"/>
    <property type="molecule type" value="Genomic_DNA"/>
</dbReference>
<evidence type="ECO:0000313" key="2">
    <source>
        <dbReference type="EMBL" id="ASJ22955.1"/>
    </source>
</evidence>
<gene>
    <name evidence="2" type="ORF">LHGZ1_0124</name>
</gene>
<sequence length="135" mass="14802">MFRHTFASLAFTTLCLAAGQAGAEPAGLLPALPYAGQPGQQPSRVALAWLAPVLGEGITPTSRQLLLDARSAEGEDPRQVTITVTQSGLLDDSLRDVRYQLVLSRQADHWQIDSSLRQHRCRRPADRLWRTTPCA</sequence>